<dbReference type="RefSeq" id="WP_362047971.1">
    <property type="nucleotide sequence ID" value="NZ_JBEXWN010000005.1"/>
</dbReference>
<sequence>MEREFEGILFAEGECRDVGPELVLKEKQDRALRQLLIPMTAAIGAASWHTTDE</sequence>
<dbReference type="EMBL" id="JBIAJP010000001">
    <property type="protein sequence ID" value="MFF0002913.1"/>
    <property type="molecule type" value="Genomic_DNA"/>
</dbReference>
<name>A0ABW6MQP7_9ACTN</name>
<accession>A0ABW6MQP7</accession>
<gene>
    <name evidence="1" type="ORF">ACFYQT_05555</name>
</gene>
<organism evidence="1 2">
    <name type="scientific">Streptomyces tibetensis</name>
    <dbReference type="NCBI Taxonomy" id="2382123"/>
    <lineage>
        <taxon>Bacteria</taxon>
        <taxon>Bacillati</taxon>
        <taxon>Actinomycetota</taxon>
        <taxon>Actinomycetes</taxon>
        <taxon>Kitasatosporales</taxon>
        <taxon>Streptomycetaceae</taxon>
        <taxon>Streptomyces</taxon>
    </lineage>
</organism>
<protein>
    <submittedName>
        <fullName evidence="1">Uncharacterized protein</fullName>
    </submittedName>
</protein>
<proteinExistence type="predicted"/>
<keyword evidence="2" id="KW-1185">Reference proteome</keyword>
<evidence type="ECO:0000313" key="2">
    <source>
        <dbReference type="Proteomes" id="UP001601422"/>
    </source>
</evidence>
<dbReference type="Proteomes" id="UP001601422">
    <property type="component" value="Unassembled WGS sequence"/>
</dbReference>
<evidence type="ECO:0000313" key="1">
    <source>
        <dbReference type="EMBL" id="MFF0002913.1"/>
    </source>
</evidence>
<reference evidence="1 2" key="1">
    <citation type="submission" date="2024-10" db="EMBL/GenBank/DDBJ databases">
        <title>The Natural Products Discovery Center: Release of the First 8490 Sequenced Strains for Exploring Actinobacteria Biosynthetic Diversity.</title>
        <authorList>
            <person name="Kalkreuter E."/>
            <person name="Kautsar S.A."/>
            <person name="Yang D."/>
            <person name="Bader C.D."/>
            <person name="Teijaro C.N."/>
            <person name="Fluegel L."/>
            <person name="Davis C.M."/>
            <person name="Simpson J.R."/>
            <person name="Lauterbach L."/>
            <person name="Steele A.D."/>
            <person name="Gui C."/>
            <person name="Meng S."/>
            <person name="Li G."/>
            <person name="Viehrig K."/>
            <person name="Ye F."/>
            <person name="Su P."/>
            <person name="Kiefer A.F."/>
            <person name="Nichols A."/>
            <person name="Cepeda A.J."/>
            <person name="Yan W."/>
            <person name="Fan B."/>
            <person name="Jiang Y."/>
            <person name="Adhikari A."/>
            <person name="Zheng C.-J."/>
            <person name="Schuster L."/>
            <person name="Cowan T.M."/>
            <person name="Smanski M.J."/>
            <person name="Chevrette M.G."/>
            <person name="De Carvalho L.P.S."/>
            <person name="Shen B."/>
        </authorList>
    </citation>
    <scope>NUCLEOTIDE SEQUENCE [LARGE SCALE GENOMIC DNA]</scope>
    <source>
        <strain evidence="1 2">NPDC005497</strain>
    </source>
</reference>
<comment type="caution">
    <text evidence="1">The sequence shown here is derived from an EMBL/GenBank/DDBJ whole genome shotgun (WGS) entry which is preliminary data.</text>
</comment>